<name>A0A1F8CJ97_9BACT</name>
<dbReference type="PANTHER" id="PTHR30582">
    <property type="entry name" value="L,D-TRANSPEPTIDASE"/>
    <property type="match status" value="1"/>
</dbReference>
<feature type="active site" description="Nucleophile" evidence="6">
    <location>
        <position position="181"/>
    </location>
</feature>
<feature type="active site" description="Proton donor/acceptor" evidence="6">
    <location>
        <position position="165"/>
    </location>
</feature>
<evidence type="ECO:0000313" key="9">
    <source>
        <dbReference type="Proteomes" id="UP000179241"/>
    </source>
</evidence>
<comment type="pathway">
    <text evidence="1 6">Cell wall biogenesis; peptidoglycan biosynthesis.</text>
</comment>
<gene>
    <name evidence="8" type="ORF">A2188_03095</name>
</gene>
<dbReference type="GO" id="GO:0008360">
    <property type="term" value="P:regulation of cell shape"/>
    <property type="evidence" value="ECO:0007669"/>
    <property type="project" value="UniProtKB-UniRule"/>
</dbReference>
<keyword evidence="3 6" id="KW-0133">Cell shape</keyword>
<dbReference type="GO" id="GO:0005576">
    <property type="term" value="C:extracellular region"/>
    <property type="evidence" value="ECO:0007669"/>
    <property type="project" value="TreeGrafter"/>
</dbReference>
<evidence type="ECO:0000256" key="1">
    <source>
        <dbReference type="ARBA" id="ARBA00004752"/>
    </source>
</evidence>
<evidence type="ECO:0000313" key="8">
    <source>
        <dbReference type="EMBL" id="OGM76427.1"/>
    </source>
</evidence>
<dbReference type="PROSITE" id="PS52029">
    <property type="entry name" value="LD_TPASE"/>
    <property type="match status" value="1"/>
</dbReference>
<reference evidence="8 9" key="1">
    <citation type="journal article" date="2016" name="Nat. Commun.">
        <title>Thousands of microbial genomes shed light on interconnected biogeochemical processes in an aquifer system.</title>
        <authorList>
            <person name="Anantharaman K."/>
            <person name="Brown C.T."/>
            <person name="Hug L.A."/>
            <person name="Sharon I."/>
            <person name="Castelle C.J."/>
            <person name="Probst A.J."/>
            <person name="Thomas B.C."/>
            <person name="Singh A."/>
            <person name="Wilkins M.J."/>
            <person name="Karaoz U."/>
            <person name="Brodie E.L."/>
            <person name="Williams K.H."/>
            <person name="Hubbard S.S."/>
            <person name="Banfield J.F."/>
        </authorList>
    </citation>
    <scope>NUCLEOTIDE SEQUENCE [LARGE SCALE GENOMIC DNA]</scope>
</reference>
<evidence type="ECO:0000256" key="5">
    <source>
        <dbReference type="ARBA" id="ARBA00023316"/>
    </source>
</evidence>
<evidence type="ECO:0000256" key="6">
    <source>
        <dbReference type="PROSITE-ProRule" id="PRU01373"/>
    </source>
</evidence>
<keyword evidence="2" id="KW-0808">Transferase</keyword>
<protein>
    <recommendedName>
        <fullName evidence="7">L,D-TPase catalytic domain-containing protein</fullName>
    </recommendedName>
</protein>
<dbReference type="InterPro" id="IPR005490">
    <property type="entry name" value="LD_TPept_cat_dom"/>
</dbReference>
<feature type="domain" description="L,D-TPase catalytic" evidence="7">
    <location>
        <begin position="81"/>
        <end position="221"/>
    </location>
</feature>
<dbReference type="InterPro" id="IPR050979">
    <property type="entry name" value="LD-transpeptidase"/>
</dbReference>
<dbReference type="EMBL" id="MGHU01000054">
    <property type="protein sequence ID" value="OGM76427.1"/>
    <property type="molecule type" value="Genomic_DNA"/>
</dbReference>
<dbReference type="Proteomes" id="UP000179241">
    <property type="component" value="Unassembled WGS sequence"/>
</dbReference>
<proteinExistence type="predicted"/>
<dbReference type="UniPathway" id="UPA00219"/>
<dbReference type="GO" id="GO:0016740">
    <property type="term" value="F:transferase activity"/>
    <property type="evidence" value="ECO:0007669"/>
    <property type="project" value="UniProtKB-KW"/>
</dbReference>
<dbReference type="CDD" id="cd16913">
    <property type="entry name" value="YkuD_like"/>
    <property type="match status" value="1"/>
</dbReference>
<dbReference type="GO" id="GO:0071972">
    <property type="term" value="F:peptidoglycan L,D-transpeptidase activity"/>
    <property type="evidence" value="ECO:0007669"/>
    <property type="project" value="TreeGrafter"/>
</dbReference>
<evidence type="ECO:0000256" key="4">
    <source>
        <dbReference type="ARBA" id="ARBA00022984"/>
    </source>
</evidence>
<dbReference type="GO" id="GO:0071555">
    <property type="term" value="P:cell wall organization"/>
    <property type="evidence" value="ECO:0007669"/>
    <property type="project" value="UniProtKB-UniRule"/>
</dbReference>
<sequence length="222" mass="25268">MTLKRKIRVGLVLLLLFGSLGLYLSFKRNSSFIASKVLDYSGQVDKNEKLGMYHGESFSVPLSVFDVAPKRVLGLANDTNKWIEVDLSDQKVYAWDGNNLFLSSLVSTGLPWWPTPTGQFDIWIKLRATRMEGGEGKYYYNLPNVPYTMFFYNDEVPKYRGFSLHGAYWHNDFGKVHSHGCVNLPIPVAEQLYYWANPILSEGKNLVYASPENTGTRVVIHD</sequence>
<dbReference type="PANTHER" id="PTHR30582:SF2">
    <property type="entry name" value="L,D-TRANSPEPTIDASE YCIB-RELATED"/>
    <property type="match status" value="1"/>
</dbReference>
<dbReference type="Pfam" id="PF03734">
    <property type="entry name" value="YkuD"/>
    <property type="match status" value="1"/>
</dbReference>
<keyword evidence="4 6" id="KW-0573">Peptidoglycan synthesis</keyword>
<dbReference type="Gene3D" id="2.40.440.10">
    <property type="entry name" value="L,D-transpeptidase catalytic domain-like"/>
    <property type="match status" value="1"/>
</dbReference>
<evidence type="ECO:0000259" key="7">
    <source>
        <dbReference type="PROSITE" id="PS52029"/>
    </source>
</evidence>
<organism evidence="8 9">
    <name type="scientific">Candidatus Woesebacteria bacterium RIFOXYA1_FULL_43_9</name>
    <dbReference type="NCBI Taxonomy" id="1802534"/>
    <lineage>
        <taxon>Bacteria</taxon>
        <taxon>Candidatus Woeseibacteriota</taxon>
    </lineage>
</organism>
<keyword evidence="5 6" id="KW-0961">Cell wall biogenesis/degradation</keyword>
<dbReference type="AlphaFoldDB" id="A0A1F8CJ97"/>
<dbReference type="InterPro" id="IPR038063">
    <property type="entry name" value="Transpep_catalytic_dom"/>
</dbReference>
<comment type="caution">
    <text evidence="8">The sequence shown here is derived from an EMBL/GenBank/DDBJ whole genome shotgun (WGS) entry which is preliminary data.</text>
</comment>
<dbReference type="SUPFAM" id="SSF141523">
    <property type="entry name" value="L,D-transpeptidase catalytic domain-like"/>
    <property type="match status" value="1"/>
</dbReference>
<evidence type="ECO:0000256" key="3">
    <source>
        <dbReference type="ARBA" id="ARBA00022960"/>
    </source>
</evidence>
<evidence type="ECO:0000256" key="2">
    <source>
        <dbReference type="ARBA" id="ARBA00022679"/>
    </source>
</evidence>
<accession>A0A1F8CJ97</accession>
<dbReference type="GO" id="GO:0018104">
    <property type="term" value="P:peptidoglycan-protein cross-linking"/>
    <property type="evidence" value="ECO:0007669"/>
    <property type="project" value="TreeGrafter"/>
</dbReference>